<reference evidence="1" key="1">
    <citation type="submission" date="2018-02" db="EMBL/GenBank/DDBJ databases">
        <title>Rhizophora mucronata_Transcriptome.</title>
        <authorList>
            <person name="Meera S.P."/>
            <person name="Sreeshan A."/>
            <person name="Augustine A."/>
        </authorList>
    </citation>
    <scope>NUCLEOTIDE SEQUENCE</scope>
    <source>
        <tissue evidence="1">Leaf</tissue>
    </source>
</reference>
<organism evidence="1">
    <name type="scientific">Rhizophora mucronata</name>
    <name type="common">Asiatic mangrove</name>
    <dbReference type="NCBI Taxonomy" id="61149"/>
    <lineage>
        <taxon>Eukaryota</taxon>
        <taxon>Viridiplantae</taxon>
        <taxon>Streptophyta</taxon>
        <taxon>Embryophyta</taxon>
        <taxon>Tracheophyta</taxon>
        <taxon>Spermatophyta</taxon>
        <taxon>Magnoliopsida</taxon>
        <taxon>eudicotyledons</taxon>
        <taxon>Gunneridae</taxon>
        <taxon>Pentapetalae</taxon>
        <taxon>rosids</taxon>
        <taxon>fabids</taxon>
        <taxon>Malpighiales</taxon>
        <taxon>Rhizophoraceae</taxon>
        <taxon>Rhizophora</taxon>
    </lineage>
</organism>
<dbReference type="AlphaFoldDB" id="A0A2P2PZK4"/>
<dbReference type="EMBL" id="GGEC01079674">
    <property type="protein sequence ID" value="MBX60158.1"/>
    <property type="molecule type" value="Transcribed_RNA"/>
</dbReference>
<sequence length="31" mass="3521">MMFFMTHNLARGFGMEGILIYDKPGDSKSLI</sequence>
<protein>
    <submittedName>
        <fullName evidence="1">Uncharacterized protein</fullName>
    </submittedName>
</protein>
<name>A0A2P2PZK4_RHIMU</name>
<proteinExistence type="predicted"/>
<evidence type="ECO:0000313" key="1">
    <source>
        <dbReference type="EMBL" id="MBX60158.1"/>
    </source>
</evidence>
<accession>A0A2P2PZK4</accession>